<evidence type="ECO:0000313" key="3">
    <source>
        <dbReference type="EMBL" id="SPC38826.1"/>
    </source>
</evidence>
<gene>
    <name evidence="3" type="ORF">LFUMFP_300001</name>
</gene>
<sequence>MRKTEPIKRKHIDENEIDKELMVVYTPKELSNYLDACHKHGNKKIEMYFRLLAYTGSRKSELLALVWEDIDFKTNKLTISKTLAEVEVSPDSKKTKVASQSAKTNTGKRIISLDKATISMLKEWENYQVESFKIMGIAHFEKKQLVFPNKKNDFCRPGQPNDWNTMICEKFNIAKKITLHEFRKTHVSLCAMADMDLEDIMHRVGHKDSKMTRQVYNFFYPEREERSAEKFAQFIEQEKNIF</sequence>
<organism evidence="3 4">
    <name type="scientific">Latilactobacillus fuchuensis</name>
    <dbReference type="NCBI Taxonomy" id="164393"/>
    <lineage>
        <taxon>Bacteria</taxon>
        <taxon>Bacillati</taxon>
        <taxon>Bacillota</taxon>
        <taxon>Bacilli</taxon>
        <taxon>Lactobacillales</taxon>
        <taxon>Lactobacillaceae</taxon>
        <taxon>Latilactobacillus</taxon>
    </lineage>
</organism>
<dbReference type="InterPro" id="IPR002104">
    <property type="entry name" value="Integrase_catalytic"/>
</dbReference>
<reference evidence="3" key="1">
    <citation type="submission" date="2018-01" db="EMBL/GenBank/DDBJ databases">
        <authorList>
            <person name="Chaillou S."/>
        </authorList>
    </citation>
    <scope>NUCLEOTIDE SEQUENCE [LARGE SCALE GENOMIC DNA]</scope>
    <source>
        <strain evidence="3">MFPC41A2801</strain>
    </source>
</reference>
<accession>A0A2N9DWA9</accession>
<dbReference type="CDD" id="cd01189">
    <property type="entry name" value="INT_ICEBs1_C_like"/>
    <property type="match status" value="1"/>
</dbReference>
<name>A0A2N9DWA9_9LACO</name>
<dbReference type="AlphaFoldDB" id="A0A2N9DWA9"/>
<evidence type="ECO:0000256" key="1">
    <source>
        <dbReference type="ARBA" id="ARBA00023172"/>
    </source>
</evidence>
<protein>
    <recommendedName>
        <fullName evidence="2">Tyr recombinase domain-containing protein</fullName>
    </recommendedName>
</protein>
<keyword evidence="4" id="KW-1185">Reference proteome</keyword>
<dbReference type="PROSITE" id="PS51898">
    <property type="entry name" value="TYR_RECOMBINASE"/>
    <property type="match status" value="1"/>
</dbReference>
<dbReference type="InterPro" id="IPR011010">
    <property type="entry name" value="DNA_brk_join_enz"/>
</dbReference>
<feature type="domain" description="Tyr recombinase" evidence="2">
    <location>
        <begin position="20"/>
        <end position="229"/>
    </location>
</feature>
<dbReference type="GO" id="GO:0015074">
    <property type="term" value="P:DNA integration"/>
    <property type="evidence" value="ECO:0007669"/>
    <property type="project" value="InterPro"/>
</dbReference>
<dbReference type="PANTHER" id="PTHR30349:SF64">
    <property type="entry name" value="PROPHAGE INTEGRASE INTD-RELATED"/>
    <property type="match status" value="1"/>
</dbReference>
<dbReference type="PANTHER" id="PTHR30349">
    <property type="entry name" value="PHAGE INTEGRASE-RELATED"/>
    <property type="match status" value="1"/>
</dbReference>
<dbReference type="EMBL" id="OGVC01000024">
    <property type="protein sequence ID" value="SPC38826.1"/>
    <property type="molecule type" value="Genomic_DNA"/>
</dbReference>
<dbReference type="InterPro" id="IPR050090">
    <property type="entry name" value="Tyrosine_recombinase_XerCD"/>
</dbReference>
<dbReference type="SUPFAM" id="SSF56349">
    <property type="entry name" value="DNA breaking-rejoining enzymes"/>
    <property type="match status" value="1"/>
</dbReference>
<proteinExistence type="predicted"/>
<dbReference type="GO" id="GO:0006310">
    <property type="term" value="P:DNA recombination"/>
    <property type="evidence" value="ECO:0007669"/>
    <property type="project" value="UniProtKB-KW"/>
</dbReference>
<keyword evidence="1" id="KW-0233">DNA recombination</keyword>
<dbReference type="GO" id="GO:0003677">
    <property type="term" value="F:DNA binding"/>
    <property type="evidence" value="ECO:0007669"/>
    <property type="project" value="InterPro"/>
</dbReference>
<evidence type="ECO:0000313" key="4">
    <source>
        <dbReference type="Proteomes" id="UP000238739"/>
    </source>
</evidence>
<dbReference type="InterPro" id="IPR013762">
    <property type="entry name" value="Integrase-like_cat_sf"/>
</dbReference>
<dbReference type="Proteomes" id="UP000238739">
    <property type="component" value="Unassembled WGS sequence"/>
</dbReference>
<dbReference type="Gene3D" id="1.10.443.10">
    <property type="entry name" value="Intergrase catalytic core"/>
    <property type="match status" value="1"/>
</dbReference>
<comment type="caution">
    <text evidence="3">The sequence shown here is derived from an EMBL/GenBank/DDBJ whole genome shotgun (WGS) entry which is preliminary data.</text>
</comment>
<evidence type="ECO:0000259" key="2">
    <source>
        <dbReference type="PROSITE" id="PS51898"/>
    </source>
</evidence>
<dbReference type="Pfam" id="PF00589">
    <property type="entry name" value="Phage_integrase"/>
    <property type="match status" value="1"/>
</dbReference>